<dbReference type="EMBL" id="ML120614">
    <property type="protein sequence ID" value="RPA89090.1"/>
    <property type="molecule type" value="Genomic_DNA"/>
</dbReference>
<proteinExistence type="predicted"/>
<protein>
    <submittedName>
        <fullName evidence="2">Uncharacterized protein</fullName>
    </submittedName>
</protein>
<dbReference type="AlphaFoldDB" id="A0A3N4IY29"/>
<name>A0A3N4IY29_9PEZI</name>
<sequence>MLTPPNHHPSLEKKPPPSQSFPDSIIPPTITPFLFSFPSKVKNDTPAYFRHNSHDNDQVTAAELSLSSTPPPPPPPPPQHIHYTVKTGIIGPRARRPEPPSSSLFKGEEKHSGKKRKKNSPSALTQL</sequence>
<accession>A0A3N4IY29</accession>
<dbReference type="Proteomes" id="UP000276215">
    <property type="component" value="Unassembled WGS sequence"/>
</dbReference>
<feature type="region of interest" description="Disordered" evidence="1">
    <location>
        <begin position="44"/>
        <end position="127"/>
    </location>
</feature>
<feature type="region of interest" description="Disordered" evidence="1">
    <location>
        <begin position="1"/>
        <end position="25"/>
    </location>
</feature>
<evidence type="ECO:0000256" key="1">
    <source>
        <dbReference type="SAM" id="MobiDB-lite"/>
    </source>
</evidence>
<gene>
    <name evidence="2" type="ORF">L873DRAFT_1823479</name>
</gene>
<evidence type="ECO:0000313" key="2">
    <source>
        <dbReference type="EMBL" id="RPA89090.1"/>
    </source>
</evidence>
<feature type="non-terminal residue" evidence="2">
    <location>
        <position position="127"/>
    </location>
</feature>
<keyword evidence="3" id="KW-1185">Reference proteome</keyword>
<evidence type="ECO:0000313" key="3">
    <source>
        <dbReference type="Proteomes" id="UP000276215"/>
    </source>
</evidence>
<organism evidence="2 3">
    <name type="scientific">Choiromyces venosus 120613-1</name>
    <dbReference type="NCBI Taxonomy" id="1336337"/>
    <lineage>
        <taxon>Eukaryota</taxon>
        <taxon>Fungi</taxon>
        <taxon>Dikarya</taxon>
        <taxon>Ascomycota</taxon>
        <taxon>Pezizomycotina</taxon>
        <taxon>Pezizomycetes</taxon>
        <taxon>Pezizales</taxon>
        <taxon>Tuberaceae</taxon>
        <taxon>Choiromyces</taxon>
    </lineage>
</organism>
<feature type="compositionally biased region" description="Pro residues" evidence="1">
    <location>
        <begin position="69"/>
        <end position="79"/>
    </location>
</feature>
<reference evidence="2 3" key="1">
    <citation type="journal article" date="2018" name="Nat. Ecol. Evol.">
        <title>Pezizomycetes genomes reveal the molecular basis of ectomycorrhizal truffle lifestyle.</title>
        <authorList>
            <person name="Murat C."/>
            <person name="Payen T."/>
            <person name="Noel B."/>
            <person name="Kuo A."/>
            <person name="Morin E."/>
            <person name="Chen J."/>
            <person name="Kohler A."/>
            <person name="Krizsan K."/>
            <person name="Balestrini R."/>
            <person name="Da Silva C."/>
            <person name="Montanini B."/>
            <person name="Hainaut M."/>
            <person name="Levati E."/>
            <person name="Barry K.W."/>
            <person name="Belfiori B."/>
            <person name="Cichocki N."/>
            <person name="Clum A."/>
            <person name="Dockter R.B."/>
            <person name="Fauchery L."/>
            <person name="Guy J."/>
            <person name="Iotti M."/>
            <person name="Le Tacon F."/>
            <person name="Lindquist E.A."/>
            <person name="Lipzen A."/>
            <person name="Malagnac F."/>
            <person name="Mello A."/>
            <person name="Molinier V."/>
            <person name="Miyauchi S."/>
            <person name="Poulain J."/>
            <person name="Riccioni C."/>
            <person name="Rubini A."/>
            <person name="Sitrit Y."/>
            <person name="Splivallo R."/>
            <person name="Traeger S."/>
            <person name="Wang M."/>
            <person name="Zifcakova L."/>
            <person name="Wipf D."/>
            <person name="Zambonelli A."/>
            <person name="Paolocci F."/>
            <person name="Nowrousian M."/>
            <person name="Ottonello S."/>
            <person name="Baldrian P."/>
            <person name="Spatafora J.W."/>
            <person name="Henrissat B."/>
            <person name="Nagy L.G."/>
            <person name="Aury J.M."/>
            <person name="Wincker P."/>
            <person name="Grigoriev I.V."/>
            <person name="Bonfante P."/>
            <person name="Martin F.M."/>
        </authorList>
    </citation>
    <scope>NUCLEOTIDE SEQUENCE [LARGE SCALE GENOMIC DNA]</scope>
    <source>
        <strain evidence="2 3">120613-1</strain>
    </source>
</reference>